<feature type="signal peptide" evidence="2">
    <location>
        <begin position="1"/>
        <end position="19"/>
    </location>
</feature>
<accession>A0ABS9QG01</accession>
<reference evidence="3 4" key="1">
    <citation type="submission" date="2022-02" db="EMBL/GenBank/DDBJ databases">
        <title>Draft genome sequence of Mezorhizobium retamae strain IRAMC:0171 isolated from Retama raetam nodules.</title>
        <authorList>
            <person name="Bengaied R."/>
            <person name="Sbissi I."/>
            <person name="Huber K."/>
            <person name="Ghodbane F."/>
            <person name="Nouioui I."/>
            <person name="Tarhouni M."/>
            <person name="Gtari M."/>
        </authorList>
    </citation>
    <scope>NUCLEOTIDE SEQUENCE [LARGE SCALE GENOMIC DNA]</scope>
    <source>
        <strain evidence="3 4">IRAMC:0171</strain>
    </source>
</reference>
<comment type="caution">
    <text evidence="3">The sequence shown here is derived from an EMBL/GenBank/DDBJ whole genome shotgun (WGS) entry which is preliminary data.</text>
</comment>
<name>A0ABS9QG01_9HYPH</name>
<proteinExistence type="predicted"/>
<organism evidence="3 4">
    <name type="scientific">Mesorhizobium retamae</name>
    <dbReference type="NCBI Taxonomy" id="2912854"/>
    <lineage>
        <taxon>Bacteria</taxon>
        <taxon>Pseudomonadati</taxon>
        <taxon>Pseudomonadota</taxon>
        <taxon>Alphaproteobacteria</taxon>
        <taxon>Hyphomicrobiales</taxon>
        <taxon>Phyllobacteriaceae</taxon>
        <taxon>Mesorhizobium</taxon>
    </lineage>
</organism>
<evidence type="ECO:0000256" key="1">
    <source>
        <dbReference type="SAM" id="MobiDB-lite"/>
    </source>
</evidence>
<keyword evidence="4" id="KW-1185">Reference proteome</keyword>
<feature type="chain" id="PRO_5046505547" description="DUF680 domain-containing protein" evidence="2">
    <location>
        <begin position="20"/>
        <end position="132"/>
    </location>
</feature>
<evidence type="ECO:0000313" key="3">
    <source>
        <dbReference type="EMBL" id="MCG7506358.1"/>
    </source>
</evidence>
<evidence type="ECO:0000256" key="2">
    <source>
        <dbReference type="SAM" id="SignalP"/>
    </source>
</evidence>
<gene>
    <name evidence="3" type="ORF">L4923_15130</name>
</gene>
<sequence length="132" mass="13939">MRGVAIAFFSFCMTCATQASSLVYFTNTAPASTPSVVATGETRHDVQSLRSAAYPIDSTSVVRVDEGETPAMQDKVSAIPDRAERATKVIRDGVIGSALPRHKAKPGTVNGKPESEVSATAGEDGLKEERKP</sequence>
<evidence type="ECO:0008006" key="5">
    <source>
        <dbReference type="Google" id="ProtNLM"/>
    </source>
</evidence>
<evidence type="ECO:0000313" key="4">
    <source>
        <dbReference type="Proteomes" id="UP001201701"/>
    </source>
</evidence>
<protein>
    <recommendedName>
        <fullName evidence="5">DUF680 domain-containing protein</fullName>
    </recommendedName>
</protein>
<dbReference type="RefSeq" id="WP_239366458.1">
    <property type="nucleotide sequence ID" value="NZ_JAKREW010000013.1"/>
</dbReference>
<keyword evidence="2" id="KW-0732">Signal</keyword>
<feature type="region of interest" description="Disordered" evidence="1">
    <location>
        <begin position="93"/>
        <end position="132"/>
    </location>
</feature>
<dbReference type="EMBL" id="JAKREW010000013">
    <property type="protein sequence ID" value="MCG7506358.1"/>
    <property type="molecule type" value="Genomic_DNA"/>
</dbReference>
<dbReference type="Proteomes" id="UP001201701">
    <property type="component" value="Unassembled WGS sequence"/>
</dbReference>